<dbReference type="InterPro" id="IPR056789">
    <property type="entry name" value="LRR_R13L1-DRL21"/>
</dbReference>
<feature type="compositionally biased region" description="Basic and acidic residues" evidence="1">
    <location>
        <begin position="1"/>
        <end position="11"/>
    </location>
</feature>
<organism evidence="3 4">
    <name type="scientific">Trifolium pratense</name>
    <name type="common">Red clover</name>
    <dbReference type="NCBI Taxonomy" id="57577"/>
    <lineage>
        <taxon>Eukaryota</taxon>
        <taxon>Viridiplantae</taxon>
        <taxon>Streptophyta</taxon>
        <taxon>Embryophyta</taxon>
        <taxon>Tracheophyta</taxon>
        <taxon>Spermatophyta</taxon>
        <taxon>Magnoliopsida</taxon>
        <taxon>eudicotyledons</taxon>
        <taxon>Gunneridae</taxon>
        <taxon>Pentapetalae</taxon>
        <taxon>rosids</taxon>
        <taxon>fabids</taxon>
        <taxon>Fabales</taxon>
        <taxon>Fabaceae</taxon>
        <taxon>Papilionoideae</taxon>
        <taxon>50 kb inversion clade</taxon>
        <taxon>NPAAA clade</taxon>
        <taxon>Hologalegina</taxon>
        <taxon>IRL clade</taxon>
        <taxon>Trifolieae</taxon>
        <taxon>Trifolium</taxon>
    </lineage>
</organism>
<gene>
    <name evidence="3" type="ORF">L195_g043399</name>
</gene>
<feature type="domain" description="R13L1/DRL21-like LRR repeat region" evidence="2">
    <location>
        <begin position="28"/>
        <end position="91"/>
    </location>
</feature>
<feature type="region of interest" description="Disordered" evidence="1">
    <location>
        <begin position="1"/>
        <end position="21"/>
    </location>
</feature>
<evidence type="ECO:0000313" key="3">
    <source>
        <dbReference type="EMBL" id="PNX87312.1"/>
    </source>
</evidence>
<comment type="caution">
    <text evidence="3">The sequence shown here is derived from an EMBL/GenBank/DDBJ whole genome shotgun (WGS) entry which is preliminary data.</text>
</comment>
<accession>A0A2K3M945</accession>
<reference evidence="3 4" key="2">
    <citation type="journal article" date="2017" name="Front. Plant Sci.">
        <title>Gene Classification and Mining of Molecular Markers Useful in Red Clover (Trifolium pratense) Breeding.</title>
        <authorList>
            <person name="Istvanek J."/>
            <person name="Dluhosova J."/>
            <person name="Dluhos P."/>
            <person name="Patkova L."/>
            <person name="Nedelnik J."/>
            <person name="Repkova J."/>
        </authorList>
    </citation>
    <scope>NUCLEOTIDE SEQUENCE [LARGE SCALE GENOMIC DNA]</scope>
    <source>
        <strain evidence="4">cv. Tatra</strain>
        <tissue evidence="3">Young leaves</tissue>
    </source>
</reference>
<dbReference type="AlphaFoldDB" id="A0A2K3M945"/>
<name>A0A2K3M945_TRIPR</name>
<feature type="non-terminal residue" evidence="3">
    <location>
        <position position="92"/>
    </location>
</feature>
<protein>
    <submittedName>
        <fullName evidence="3">Putative CC-NBS-LRR resistance protein</fullName>
    </submittedName>
</protein>
<dbReference type="Proteomes" id="UP000236291">
    <property type="component" value="Unassembled WGS sequence"/>
</dbReference>
<reference evidence="3 4" key="1">
    <citation type="journal article" date="2014" name="Am. J. Bot.">
        <title>Genome assembly and annotation for red clover (Trifolium pratense; Fabaceae).</title>
        <authorList>
            <person name="Istvanek J."/>
            <person name="Jaros M."/>
            <person name="Krenek A."/>
            <person name="Repkova J."/>
        </authorList>
    </citation>
    <scope>NUCLEOTIDE SEQUENCE [LARGE SCALE GENOMIC DNA]</scope>
    <source>
        <strain evidence="4">cv. Tatra</strain>
        <tissue evidence="3">Young leaves</tissue>
    </source>
</reference>
<evidence type="ECO:0000313" key="4">
    <source>
        <dbReference type="Proteomes" id="UP000236291"/>
    </source>
</evidence>
<sequence>MAEGFLEHSQGEEAAEQVGKQDVGLSVRELGRFPNLRGKLFIKNLQNVNDVAEAYDTNLKSKEHIEELTLHWGIESDDSLKGKEVLDMLQPS</sequence>
<dbReference type="Pfam" id="PF25019">
    <property type="entry name" value="LRR_R13L1-DRL21"/>
    <property type="match status" value="1"/>
</dbReference>
<evidence type="ECO:0000259" key="2">
    <source>
        <dbReference type="Pfam" id="PF25019"/>
    </source>
</evidence>
<evidence type="ECO:0000256" key="1">
    <source>
        <dbReference type="SAM" id="MobiDB-lite"/>
    </source>
</evidence>
<dbReference type="EMBL" id="ASHM01053526">
    <property type="protein sequence ID" value="PNX87312.1"/>
    <property type="molecule type" value="Genomic_DNA"/>
</dbReference>
<proteinExistence type="predicted"/>